<comment type="caution">
    <text evidence="2">The sequence shown here is derived from an EMBL/GenBank/DDBJ whole genome shotgun (WGS) entry which is preliminary data.</text>
</comment>
<evidence type="ECO:0000313" key="2">
    <source>
        <dbReference type="EMBL" id="GLI25612.1"/>
    </source>
</evidence>
<dbReference type="Proteomes" id="UP001245370">
    <property type="component" value="Unassembled WGS sequence"/>
</dbReference>
<feature type="region of interest" description="Disordered" evidence="1">
    <location>
        <begin position="64"/>
        <end position="93"/>
    </location>
</feature>
<dbReference type="EMBL" id="JAVDPY010000001">
    <property type="protein sequence ID" value="MDR6331954.1"/>
    <property type="molecule type" value="Genomic_DNA"/>
</dbReference>
<evidence type="ECO:0000313" key="4">
    <source>
        <dbReference type="Proteomes" id="UP001144397"/>
    </source>
</evidence>
<sequence>MNRDFMAGFALALADINRLHDCPTYVADTMVGAGFTIADFKRAGVEAYDLEELEKCVREGGGSIDRQARIMGPSHGKSRGPRTKVARATRATP</sequence>
<dbReference type="GeneID" id="95766058"/>
<proteinExistence type="predicted"/>
<dbReference type="Proteomes" id="UP001144397">
    <property type="component" value="Unassembled WGS sequence"/>
</dbReference>
<name>A0A9W6CUN7_XANFL</name>
<dbReference type="EMBL" id="BSDO01000022">
    <property type="protein sequence ID" value="GLI25612.1"/>
    <property type="molecule type" value="Genomic_DNA"/>
</dbReference>
<feature type="compositionally biased region" description="Basic residues" evidence="1">
    <location>
        <begin position="76"/>
        <end position="87"/>
    </location>
</feature>
<gene>
    <name evidence="3" type="ORF">GGQ86_000401</name>
    <name evidence="2" type="ORF">XFLAVUS301_52860</name>
</gene>
<dbReference type="AlphaFoldDB" id="A0A9W6CUN7"/>
<evidence type="ECO:0000313" key="5">
    <source>
        <dbReference type="Proteomes" id="UP001245370"/>
    </source>
</evidence>
<evidence type="ECO:0000256" key="1">
    <source>
        <dbReference type="SAM" id="MobiDB-lite"/>
    </source>
</evidence>
<protein>
    <submittedName>
        <fullName evidence="2">Uncharacterized protein</fullName>
    </submittedName>
</protein>
<dbReference type="RefSeq" id="WP_281810098.1">
    <property type="nucleotide sequence ID" value="NZ_BSDO01000022.1"/>
</dbReference>
<reference evidence="3 5" key="2">
    <citation type="submission" date="2023-07" db="EMBL/GenBank/DDBJ databases">
        <title>Genomic Encyclopedia of Type Strains, Phase IV (KMG-IV): sequencing the most valuable type-strain genomes for metagenomic binning, comparative biology and taxonomic classification.</title>
        <authorList>
            <person name="Goeker M."/>
        </authorList>
    </citation>
    <scope>NUCLEOTIDE SEQUENCE [LARGE SCALE GENOMIC DNA]</scope>
    <source>
        <strain evidence="3 5">DSM 338</strain>
    </source>
</reference>
<organism evidence="2 4">
    <name type="scientific">Xanthobacter flavus</name>
    <dbReference type="NCBI Taxonomy" id="281"/>
    <lineage>
        <taxon>Bacteria</taxon>
        <taxon>Pseudomonadati</taxon>
        <taxon>Pseudomonadota</taxon>
        <taxon>Alphaproteobacteria</taxon>
        <taxon>Hyphomicrobiales</taxon>
        <taxon>Xanthobacteraceae</taxon>
        <taxon>Xanthobacter</taxon>
    </lineage>
</organism>
<evidence type="ECO:0000313" key="3">
    <source>
        <dbReference type="EMBL" id="MDR6331954.1"/>
    </source>
</evidence>
<reference evidence="2" key="1">
    <citation type="submission" date="2022-12" db="EMBL/GenBank/DDBJ databases">
        <title>Reference genome sequencing for broad-spectrum identification of bacterial and archaeal isolates by mass spectrometry.</title>
        <authorList>
            <person name="Sekiguchi Y."/>
            <person name="Tourlousse D.M."/>
        </authorList>
    </citation>
    <scope>NUCLEOTIDE SEQUENCE</scope>
    <source>
        <strain evidence="2">301</strain>
    </source>
</reference>
<accession>A0A9W6CUN7</accession>
<keyword evidence="5" id="KW-1185">Reference proteome</keyword>